<feature type="compositionally biased region" description="Low complexity" evidence="2">
    <location>
        <begin position="3141"/>
        <end position="3156"/>
    </location>
</feature>
<feature type="domain" description="FAT" evidence="4">
    <location>
        <begin position="2520"/>
        <end position="3087"/>
    </location>
</feature>
<feature type="domain" description="PI3K/PI4K catalytic" evidence="3">
    <location>
        <begin position="3360"/>
        <end position="3682"/>
    </location>
</feature>
<name>A0A2T7PBU3_POMCA</name>
<evidence type="ECO:0000259" key="4">
    <source>
        <dbReference type="PROSITE" id="PS51189"/>
    </source>
</evidence>
<feature type="domain" description="FATC" evidence="5">
    <location>
        <begin position="3662"/>
        <end position="3694"/>
    </location>
</feature>
<dbReference type="InterPro" id="IPR014009">
    <property type="entry name" value="PIK_FAT"/>
</dbReference>
<evidence type="ECO:0000256" key="2">
    <source>
        <dbReference type="SAM" id="MobiDB-lite"/>
    </source>
</evidence>
<organism evidence="6 7">
    <name type="scientific">Pomacea canaliculata</name>
    <name type="common">Golden apple snail</name>
    <dbReference type="NCBI Taxonomy" id="400727"/>
    <lineage>
        <taxon>Eukaryota</taxon>
        <taxon>Metazoa</taxon>
        <taxon>Spiralia</taxon>
        <taxon>Lophotrochozoa</taxon>
        <taxon>Mollusca</taxon>
        <taxon>Gastropoda</taxon>
        <taxon>Caenogastropoda</taxon>
        <taxon>Architaenioglossa</taxon>
        <taxon>Ampullarioidea</taxon>
        <taxon>Ampullariidae</taxon>
        <taxon>Pomacea</taxon>
    </lineage>
</organism>
<evidence type="ECO:0000313" key="7">
    <source>
        <dbReference type="Proteomes" id="UP000245119"/>
    </source>
</evidence>
<feature type="region of interest" description="Disordered" evidence="2">
    <location>
        <begin position="2480"/>
        <end position="2506"/>
    </location>
</feature>
<dbReference type="GO" id="GO:0000124">
    <property type="term" value="C:SAGA complex"/>
    <property type="evidence" value="ECO:0007669"/>
    <property type="project" value="TreeGrafter"/>
</dbReference>
<dbReference type="CDD" id="cd05163">
    <property type="entry name" value="PIKK_TRRAP"/>
    <property type="match status" value="1"/>
</dbReference>
<dbReference type="PROSITE" id="PS50290">
    <property type="entry name" value="PI3_4_KINASE_3"/>
    <property type="match status" value="1"/>
</dbReference>
<dbReference type="Pfam" id="PF20175">
    <property type="entry name" value="Tra1_central"/>
    <property type="match status" value="1"/>
</dbReference>
<dbReference type="Pfam" id="PF20206">
    <property type="entry name" value="Tra1_ring"/>
    <property type="match status" value="3"/>
</dbReference>
<feature type="region of interest" description="Disordered" evidence="2">
    <location>
        <begin position="497"/>
        <end position="527"/>
    </location>
</feature>
<evidence type="ECO:0000313" key="6">
    <source>
        <dbReference type="EMBL" id="PVD30879.1"/>
    </source>
</evidence>
<evidence type="ECO:0000259" key="3">
    <source>
        <dbReference type="PROSITE" id="PS50290"/>
    </source>
</evidence>
<gene>
    <name evidence="6" type="ORF">C0Q70_10154</name>
</gene>
<evidence type="ECO:0000259" key="5">
    <source>
        <dbReference type="PROSITE" id="PS51190"/>
    </source>
</evidence>
<dbReference type="STRING" id="400727.A0A2T7PBU3"/>
<dbReference type="PANTHER" id="PTHR11139">
    <property type="entry name" value="ATAXIA TELANGIECTASIA MUTATED ATM -RELATED"/>
    <property type="match status" value="1"/>
</dbReference>
<dbReference type="SUPFAM" id="SSF56112">
    <property type="entry name" value="Protein kinase-like (PK-like)"/>
    <property type="match status" value="1"/>
</dbReference>
<dbReference type="SUPFAM" id="SSF48371">
    <property type="entry name" value="ARM repeat"/>
    <property type="match status" value="3"/>
</dbReference>
<dbReference type="InterPro" id="IPR046805">
    <property type="entry name" value="Tra1_ring"/>
</dbReference>
<feature type="compositionally biased region" description="Low complexity" evidence="2">
    <location>
        <begin position="497"/>
        <end position="509"/>
    </location>
</feature>
<feature type="region of interest" description="Disordered" evidence="2">
    <location>
        <begin position="3096"/>
        <end position="3172"/>
    </location>
</feature>
<feature type="compositionally biased region" description="Polar residues" evidence="2">
    <location>
        <begin position="3126"/>
        <end position="3140"/>
    </location>
</feature>
<feature type="compositionally biased region" description="Polar residues" evidence="2">
    <location>
        <begin position="3100"/>
        <end position="3109"/>
    </location>
</feature>
<sequence length="3694" mass="418539">MLGSPLSPQDAAAQLTTFKSYVALIADTTPGITEKKQKAASELSENFETVVNSPQYPQFLAEAMRVFLKILEEGEPQFIAEQPYQHLRKILLEILHRIPSNEHLKKYVQPILSLMFRLLKVENEENVLVCIRIILELHKQFRPQMNEEIQDFLQFVKGIYSNLPAHLPKIFEPRQQRRVKDMSEIKTEQWLQDIYTVTPVITDKKNAENQSVTYNIIPRGVQSLKVLAELPIIVVLMYQLYKPSVQTDMIEFIPLIMNTITLQPSPQHMSNPGFNKEVFVDFIAAQIKTLSFLAYIIKIYQNPVNSHSQQMVQGLLGLLTLCPQEVAHLRKELLIAARHILSTDLRNKFVPHIEKLFDENILIGSGWTTKDSLRPLAYSTLADLVHHVRSSLPLHDLSLAVNLFSKNVMDESLPSSIQTMSCKLLLNLVECIRVKSEQENGNGRELLMRMLEVFVLKFTTVTRIQLPQILQKCKQSGPLAATAGGITGSQGDAIKTLSSTSSSGTATTTDLRQGPPSTPILQPETPKEDKFFSSLTETKENDKSTSRFGVCPSQFSVYSVVDCRGLVKTLVCGVKTITWGLLTCKAVGSADPSLLNNKQFQPKETLVYTRLVKYALPALDIYTINVASSGQAYIRPMAVQSVRTKEEKEVLEHFAGVFTMMSPVTFREIFSTCIEFVVERINQNFALQIIANAFLANLSTSSTFATILITFLLQRMEEMGASVERSNLYLKMHKLVFGSVSLFAQENEQMLKPHLHNLVNRAMELALSAKEPYNYFLLLRGLFRSIGGGSHDLLYHEFLPLLPTLLQGLNSLQSGLHRQHMKDLFVELCLTVPVRLSSLLPYLPLLMDPLVSALNGSQTLVSQGLRTLELCVDNLQPDFLYDHIQPVRAELMQALWKTLRNPQDNIALVAFRVLGKFGGGNRKMLREPQRLNYNDKETVGPCINIHFQECKQFISLPVEKAIDAAVTALKSSSTDSFNRRQAWELVKCFLVSVMSLEDDKTTMTHLFTHTSFQEKEVANAPAPAATNSQLYKNPDSHSRKVHEQALTGMFGSFALVGEKQNKLQGMDTQILVDALAVIMGHEEKELCKRGSLALAIMLDTATVILGSKERACQLPLFEYLVEKMCSLCYDRAWYAKYGGCQAIKFMYEQMALKWVLEHQLVFLKALLFVIMDLTSEMTMWQVSSGAIDLAKANLQSMLVQCAREIPADKVTEELVAAQKRSLFDVTHELVTQVTVPNTLVRETAMSSLGVLAETTGRTVTDIMEPHKNVLHEMVPPKKHLLRHQPLNTQIGLMEGNFFCTTLEPRLFTIDINIVEHNVFFTEVQSLCEADDAMLLKLPCYKNVTNLIPLRKSALKILASCHYISSRRDKIFAILHKALNSTNSELQEAAHDCMKKMHLKQWLESAALNVKSGQPSKPAGHVLSQEMQTCAAILDIFHLLPAANSKLIEPLTTLVLLGEKALLIEKGSPFREPLMKFLVRFPAQTIDLFLTENALKDQQWGRYLAYLLKHKDGKPFREVLESNPVRLSAMLLGQVQIAGVLTTSLVLNKLELQYQAMMMLSILVKHNEKWLADKADIVSHLVTIWVSDKFVERHNRVDELDYIYWKEPSMLVKCLLNYFKHNDHEIELLFNILRCFLHRFVPQFQFVKDYVEETIATTYSVEWKRKAFFKFVDIFHDSQWPQELKAKILQYIMIPSFQASFEQGEGYALIGGPPAPEQDSDENVISVFINRIIDPDNPFGTSDAVRILLLQFSSLLVEQASSHIHVSSSKKQGNKLRRLMTFAWPCLLSKNCVDPATKYHGHLLLSHIIARFAIHKRIVLQVFHGLLKAHAPEARAVVRQALEVLTPAMPGRMEDGNGMLTHWTKKIIVEEGHSLGQLTHILQLVVRHSNIYYPVRHHLIQHMISSLQRLGFTTSSSMEHRRLSVDLAEVIIRWDLQRIKEEMELAAEGTELGADSPASNSTGGIKHSAAALDLPDARRARHTSGAVGSESGKSQSDTNRPIDKQHCDAVVNFLLRIACQVNEASAAIGSPGELLARRCVALLKMVLKPDVWPNAELKLAWFDKLLNSVTSHQPNLNNICTALELLTFLLGIWLKKDQILATFKPLQRGISACMTCPNTKVIRCLHSLLSRLMSHFPTEPVTSNVASKYEELECLYASVSKVVYEGLTNYEKATNNGSQSQLFSTLMILKAACQHNVCYIDRLITTFMKVLHKMTREHLTSTTTDSPAVASELLILSLDMVKNRVGVMSMEMRKNFIGSILVGLIEKTPDNKVMKAITKMVEDWVKIKTQVAINQSPIIREKAILLMKLMMNVERRFPDDQELNAQFLDLVNYIYRDDSLRGSELTSKLEPAFLAGLRCSQPTIRQKFVELFEKSIPRRIFDRLLYITCSQNWEAMGSHFWIKQAAELLLSVAVTGTAIQSSSPMNLLPSACSVISMADSQERATFANILRIKEENMDIEFVDPGKEDIIKEEDEMDIKLSSETGEDSSPKEDSKPELQGPKQTPQSLLQRQEKFLEQCREVKYLGKTHNLWHRSCLLLEQMMYDNSPLPAVRVRPGSEYEFEPPAANPQQEVMDALCDLYSLLKEEDMWAGLWQKEPSILRQILLSPMSSMASLKMHRQAMAKARQDHNSANAVPAVIPEYRLWEEHWIRCSKELNQWDLLLDYANNKGNTNPYLVLESAWRVPNWALMKDALAQVELSCPKEVSWKVKLYCGYLAICHPDDHHLGMVERLVELSSSLAIKEWRRLPTIVSHIHVPLLQAAQQIMELQEAMQISQGLQPSNIARSTSVHDMKAIVKTWKNRLPMISDDLSHWSDIFTWRQHHYQFITNHYDSQNQQDSNSNSMVGVHASAQAIIHFGKIARKHFLTGVCLDALSRIHTIPTVPIVDCYQKIRQQVKCYLQMSSVMGKNELNEGLEVIESTNLKFFTKEMTAEFYALKGMFLAQINRSEDANKAFSAAVQMHDTLVKAWALWGDYLESIFTREKNIQQGEHALTCYLHACRHQNEGKSRKYLAKVLWLLTYDDENLRLATAVDKYCIGVPPIQWLPWIPQLLTCLVRNEGKLIMNLLNQVGRMYPQAVYFPIRTLYLTLKIEQRERHKSSGEVQPSGSNRTSTPTPPTVMVSATTSNTSTGPSAPSPSVQDTVTLTSATTSTVTSSSQNIDPQQRLGQSDAGPIKASAPMWRCSRIMHTQRELHPTILASLEEMVDRMVWFRENWYEEILRQLKQGLCKCYSIAFENRGAVGIENVSSVSSTYSNAASECLARRAQATAQDPVFQKMKSQFTTDFDFNVPGSNKLHNLIQKLKKWIKLLEAKTRSLPKSFLLEENCRYLSTFSLSSAEVELPGEFLLPKHSHYYTRIARFMPRVEIVQKHNCAARRLSIRGHNGKIYPYLVVNDACMTESRREERVLQLLRMLNHFLTKQKETSRRLLYFTVPRVVAVSQQTRLVQDNPASVSLLDIYKQRCSKRGIEHDAPIQRYYERLATVQARGSQASHQVVRDILKDAQNNMVPRGLLKEWALHTFLNATDYWTFRKTLMIQLALMGFGEFVLHLTRMNPDQMYLHQDCGYLSIAYFKFDIDEVTGDLDANRPVPFRLTPNIAEFLTSTGVTGPLTASMVSLGSMPGSTTKQEETNPVAEPVDMEGEQLIAMVNKAVSAIMTRLQNLATFEGAESRVSTLVMAATNNDNLCRMDPAWHPWL</sequence>
<dbReference type="GO" id="GO:0035267">
    <property type="term" value="C:NuA4 histone acetyltransferase complex"/>
    <property type="evidence" value="ECO:0007669"/>
    <property type="project" value="TreeGrafter"/>
</dbReference>
<comment type="caution">
    <text evidence="6">The sequence shown here is derived from an EMBL/GenBank/DDBJ whole genome shotgun (WGS) entry which is preliminary data.</text>
</comment>
<evidence type="ECO:0000256" key="1">
    <source>
        <dbReference type="ARBA" id="ARBA00007234"/>
    </source>
</evidence>
<dbReference type="Proteomes" id="UP000245119">
    <property type="component" value="Linkage Group LG5"/>
</dbReference>
<dbReference type="GO" id="GO:0006355">
    <property type="term" value="P:regulation of DNA-templated transcription"/>
    <property type="evidence" value="ECO:0007669"/>
    <property type="project" value="TreeGrafter"/>
</dbReference>
<feature type="region of interest" description="Disordered" evidence="2">
    <location>
        <begin position="1979"/>
        <end position="2001"/>
    </location>
</feature>
<dbReference type="SMART" id="SM00146">
    <property type="entry name" value="PI3Kc"/>
    <property type="match status" value="1"/>
</dbReference>
<dbReference type="InterPro" id="IPR046807">
    <property type="entry name" value="Tra1_central"/>
</dbReference>
<dbReference type="InterPro" id="IPR000403">
    <property type="entry name" value="PI3/4_kinase_cat_dom"/>
</dbReference>
<evidence type="ECO:0008006" key="8">
    <source>
        <dbReference type="Google" id="ProtNLM"/>
    </source>
</evidence>
<dbReference type="InterPro" id="IPR050517">
    <property type="entry name" value="DDR_Repair_Kinase"/>
</dbReference>
<protein>
    <recommendedName>
        <fullName evidence="8">Transformation/transcription domain-associated protein</fullName>
    </recommendedName>
</protein>
<dbReference type="SMART" id="SM01343">
    <property type="entry name" value="FATC"/>
    <property type="match status" value="1"/>
</dbReference>
<dbReference type="Pfam" id="PF00454">
    <property type="entry name" value="PI3_PI4_kinase"/>
    <property type="match status" value="1"/>
</dbReference>
<dbReference type="PROSITE" id="PS51190">
    <property type="entry name" value="FATC"/>
    <property type="match status" value="1"/>
</dbReference>
<dbReference type="InterPro" id="IPR011009">
    <property type="entry name" value="Kinase-like_dom_sf"/>
</dbReference>
<keyword evidence="7" id="KW-1185">Reference proteome</keyword>
<reference evidence="6 7" key="1">
    <citation type="submission" date="2018-04" db="EMBL/GenBank/DDBJ databases">
        <title>The genome of golden apple snail Pomacea canaliculata provides insight into stress tolerance and invasive adaptation.</title>
        <authorList>
            <person name="Liu C."/>
            <person name="Liu B."/>
            <person name="Ren Y."/>
            <person name="Zhang Y."/>
            <person name="Wang H."/>
            <person name="Li S."/>
            <person name="Jiang F."/>
            <person name="Yin L."/>
            <person name="Zhang G."/>
            <person name="Qian W."/>
            <person name="Fan W."/>
        </authorList>
    </citation>
    <scope>NUCLEOTIDE SEQUENCE [LARGE SCALE GENOMIC DNA]</scope>
    <source>
        <strain evidence="6">SZHN2017</strain>
        <tissue evidence="6">Muscle</tissue>
    </source>
</reference>
<dbReference type="PANTHER" id="PTHR11139:SF1">
    <property type="entry name" value="TRANSFORMATION_TRANSCRIPTION DOMAIN-ASSOCIATED PROTEIN"/>
    <property type="match status" value="1"/>
</dbReference>
<proteinExistence type="inferred from homology"/>
<dbReference type="GO" id="GO:0006281">
    <property type="term" value="P:DNA repair"/>
    <property type="evidence" value="ECO:0007669"/>
    <property type="project" value="TreeGrafter"/>
</dbReference>
<dbReference type="Pfam" id="PF02259">
    <property type="entry name" value="FAT"/>
    <property type="match status" value="1"/>
</dbReference>
<comment type="similarity">
    <text evidence="1">Belongs to the PI3/PI4-kinase family. TRA1 subfamily.</text>
</comment>
<dbReference type="InterPro" id="IPR003151">
    <property type="entry name" value="PIK-rel_kinase_FAT"/>
</dbReference>
<accession>A0A2T7PBU3</accession>
<dbReference type="InterPro" id="IPR003152">
    <property type="entry name" value="FATC_dom"/>
</dbReference>
<dbReference type="InterPro" id="IPR016024">
    <property type="entry name" value="ARM-type_fold"/>
</dbReference>
<dbReference type="EMBL" id="PZQS01000005">
    <property type="protein sequence ID" value="PVD30879.1"/>
    <property type="molecule type" value="Genomic_DNA"/>
</dbReference>
<feature type="compositionally biased region" description="Polar residues" evidence="2">
    <location>
        <begin position="3157"/>
        <end position="3166"/>
    </location>
</feature>
<dbReference type="GO" id="GO:0005634">
    <property type="term" value="C:nucleus"/>
    <property type="evidence" value="ECO:0007669"/>
    <property type="project" value="TreeGrafter"/>
</dbReference>
<dbReference type="PROSITE" id="PS51189">
    <property type="entry name" value="FAT"/>
    <property type="match status" value="1"/>
</dbReference>
<dbReference type="OrthoDB" id="5570127at2759"/>